<dbReference type="Gene3D" id="1.10.260.40">
    <property type="entry name" value="lambda repressor-like DNA-binding domains"/>
    <property type="match status" value="1"/>
</dbReference>
<evidence type="ECO:0000313" key="1">
    <source>
        <dbReference type="EMBL" id="MEY2251434.1"/>
    </source>
</evidence>
<comment type="caution">
    <text evidence="1">The sequence shown here is derived from an EMBL/GenBank/DDBJ whole genome shotgun (WGS) entry which is preliminary data.</text>
</comment>
<protein>
    <submittedName>
        <fullName evidence="1">Transcriptional regulator</fullName>
    </submittedName>
</protein>
<dbReference type="SUPFAM" id="SSF47413">
    <property type="entry name" value="lambda repressor-like DNA-binding domains"/>
    <property type="match status" value="1"/>
</dbReference>
<accession>A0ABV4B1Y5</accession>
<gene>
    <name evidence="1" type="ORF">AB7A72_10495</name>
</gene>
<evidence type="ECO:0000313" key="2">
    <source>
        <dbReference type="Proteomes" id="UP001562178"/>
    </source>
</evidence>
<reference evidence="1 2" key="1">
    <citation type="journal article" date="2016" name="Int. J. Syst. Evol. Microbiol.">
        <title>Description of Comamonas sediminis sp. nov., isolated from lagoon sediments.</title>
        <authorList>
            <person name="Subhash Y."/>
            <person name="Bang J.J."/>
            <person name="You T.H."/>
            <person name="Lee S.S."/>
        </authorList>
    </citation>
    <scope>NUCLEOTIDE SEQUENCE [LARGE SCALE GENOMIC DNA]</scope>
    <source>
        <strain evidence="1 2">JCM 31169</strain>
    </source>
</reference>
<dbReference type="RefSeq" id="WP_369459880.1">
    <property type="nucleotide sequence ID" value="NZ_JBGBDC010000004.1"/>
</dbReference>
<dbReference type="InterPro" id="IPR031856">
    <property type="entry name" value="YdaS_toxin-like"/>
</dbReference>
<dbReference type="EMBL" id="JBGBDC010000004">
    <property type="protein sequence ID" value="MEY2251434.1"/>
    <property type="molecule type" value="Genomic_DNA"/>
</dbReference>
<organism evidence="1 2">
    <name type="scientific">Comamonas sediminis</name>
    <dbReference type="NCBI Taxonomy" id="1783360"/>
    <lineage>
        <taxon>Bacteria</taxon>
        <taxon>Pseudomonadati</taxon>
        <taxon>Pseudomonadota</taxon>
        <taxon>Betaproteobacteria</taxon>
        <taxon>Burkholderiales</taxon>
        <taxon>Comamonadaceae</taxon>
        <taxon>Comamonas</taxon>
    </lineage>
</organism>
<sequence>MANYNASEAVVKIAQVVGSQAAIARHLSVSAPTVNQWAKGAKPVPIRHCTKLEALSGGAVTRHELRPHDWRVIWPELAEPATA</sequence>
<dbReference type="InterPro" id="IPR010982">
    <property type="entry name" value="Lambda_DNA-bd_dom_sf"/>
</dbReference>
<proteinExistence type="predicted"/>
<keyword evidence="2" id="KW-1185">Reference proteome</keyword>
<name>A0ABV4B1Y5_9BURK</name>
<dbReference type="Proteomes" id="UP001562178">
    <property type="component" value="Unassembled WGS sequence"/>
</dbReference>
<dbReference type="Pfam" id="PF15943">
    <property type="entry name" value="YdaS_toxin"/>
    <property type="match status" value="1"/>
</dbReference>